<dbReference type="SUPFAM" id="SSF51735">
    <property type="entry name" value="NAD(P)-binding Rossmann-fold domains"/>
    <property type="match status" value="1"/>
</dbReference>
<dbReference type="InterPro" id="IPR002347">
    <property type="entry name" value="SDR_fam"/>
</dbReference>
<accession>U4TY41</accession>
<protein>
    <submittedName>
        <fullName evidence="2">Uncharacterized protein</fullName>
    </submittedName>
</protein>
<dbReference type="PANTHER" id="PTHR43313">
    <property type="entry name" value="SHORT-CHAIN DEHYDROGENASE/REDUCTASE FAMILY 9C"/>
    <property type="match status" value="1"/>
</dbReference>
<dbReference type="Pfam" id="PF00106">
    <property type="entry name" value="adh_short"/>
    <property type="match status" value="1"/>
</dbReference>
<reference evidence="2 3" key="1">
    <citation type="journal article" date="2013" name="Genome Biol.">
        <title>Draft genome of the mountain pine beetle, Dendroctonus ponderosae Hopkins, a major forest pest.</title>
        <authorList>
            <person name="Keeling C.I."/>
            <person name="Yuen M.M."/>
            <person name="Liao N.Y."/>
            <person name="Docking T.R."/>
            <person name="Chan S.K."/>
            <person name="Taylor G.A."/>
            <person name="Palmquist D.L."/>
            <person name="Jackman S.D."/>
            <person name="Nguyen A."/>
            <person name="Li M."/>
            <person name="Henderson H."/>
            <person name="Janes J.K."/>
            <person name="Zhao Y."/>
            <person name="Pandoh P."/>
            <person name="Moore R."/>
            <person name="Sperling F.A."/>
            <person name="Huber D.P."/>
            <person name="Birol I."/>
            <person name="Jones S.J."/>
            <person name="Bohlmann J."/>
        </authorList>
    </citation>
    <scope>NUCLEOTIDE SEQUENCE</scope>
</reference>
<dbReference type="InterPro" id="IPR020904">
    <property type="entry name" value="Sc_DH/Rdtase_CS"/>
</dbReference>
<proteinExistence type="predicted"/>
<dbReference type="OrthoDB" id="294295at2759"/>
<gene>
    <name evidence="2" type="ORF">D910_03940</name>
</gene>
<dbReference type="STRING" id="77166.U4TY41"/>
<name>U4TY41_DENPD</name>
<dbReference type="InterPro" id="IPR036291">
    <property type="entry name" value="NAD(P)-bd_dom_sf"/>
</dbReference>
<dbReference type="Proteomes" id="UP000030742">
    <property type="component" value="Unassembled WGS sequence"/>
</dbReference>
<dbReference type="PANTHER" id="PTHR43313:SF36">
    <property type="entry name" value="D-BETA-HYDROXYBUTYRATE DEHYDROGENASE, MITOCHONDRIAL"/>
    <property type="match status" value="1"/>
</dbReference>
<dbReference type="Gene3D" id="3.40.50.720">
    <property type="entry name" value="NAD(P)-binding Rossmann-like Domain"/>
    <property type="match status" value="1"/>
</dbReference>
<organism evidence="2 3">
    <name type="scientific">Dendroctonus ponderosae</name>
    <name type="common">Mountain pine beetle</name>
    <dbReference type="NCBI Taxonomy" id="77166"/>
    <lineage>
        <taxon>Eukaryota</taxon>
        <taxon>Metazoa</taxon>
        <taxon>Ecdysozoa</taxon>
        <taxon>Arthropoda</taxon>
        <taxon>Hexapoda</taxon>
        <taxon>Insecta</taxon>
        <taxon>Pterygota</taxon>
        <taxon>Neoptera</taxon>
        <taxon>Endopterygota</taxon>
        <taxon>Coleoptera</taxon>
        <taxon>Polyphaga</taxon>
        <taxon>Cucujiformia</taxon>
        <taxon>Curculionidae</taxon>
        <taxon>Scolytinae</taxon>
        <taxon>Dendroctonus</taxon>
    </lineage>
</organism>
<keyword evidence="1" id="KW-0560">Oxidoreductase</keyword>
<evidence type="ECO:0000313" key="2">
    <source>
        <dbReference type="EMBL" id="ERL86534.1"/>
    </source>
</evidence>
<dbReference type="GO" id="GO:0008202">
    <property type="term" value="P:steroid metabolic process"/>
    <property type="evidence" value="ECO:0007669"/>
    <property type="project" value="TreeGrafter"/>
</dbReference>
<dbReference type="PRINTS" id="PR00081">
    <property type="entry name" value="GDHRDH"/>
</dbReference>
<dbReference type="EMBL" id="KB631818">
    <property type="protein sequence ID" value="ERL86534.1"/>
    <property type="molecule type" value="Genomic_DNA"/>
</dbReference>
<evidence type="ECO:0000256" key="1">
    <source>
        <dbReference type="ARBA" id="ARBA00023002"/>
    </source>
</evidence>
<evidence type="ECO:0000313" key="3">
    <source>
        <dbReference type="Proteomes" id="UP000030742"/>
    </source>
</evidence>
<dbReference type="AlphaFoldDB" id="U4TY41"/>
<dbReference type="GO" id="GO:0016491">
    <property type="term" value="F:oxidoreductase activity"/>
    <property type="evidence" value="ECO:0007669"/>
    <property type="project" value="UniProtKB-KW"/>
</dbReference>
<dbReference type="PROSITE" id="PS00061">
    <property type="entry name" value="ADH_SHORT"/>
    <property type="match status" value="1"/>
</dbReference>
<sequence>MGAFSKSAKVCFEILNELYTAVGAGVLGMAVLLQHGFRSHQTVKCLSVVGITAASLVFVFSRDKPKITANKKKVVMITGCDSGLGFSFAQHAAECGFTVIATFLSLDSKGSKEIKRLYGGYIIQIQLDVTDSTSIQNAVQTMEHYFSKNPGYSLHALVNNAGVMVFGEFEWQTEKLIKRQIDVNLLGTFKLTNAFAYLLRQHKARLVTISSHCALANLPGLTVYGATKAALMSWNDGIRIEMAKYGVQVVTFIPGSFTTESNIMSRQLQNVQDMHDNFTEEQHRFYSEYFKRYNIYLSFLTPPSEPQKIQDENLYKTFKNALLDEQPSWLYKHEPWRYTFYHILFKYSPVPLRDYFITKFMQMPEYKPAISMEEDFEEISD</sequence>